<gene>
    <name evidence="1" type="ORF">E5358_02015</name>
</gene>
<name>A0AC61QTW6_9BACT</name>
<sequence length="72" mass="8222">MKENDTIRKNLNSDIELRSEKVRNLLGEIPSSLVRWGTVIIIAILLILLLVVCFIPYPHSQGESILQHILLM</sequence>
<dbReference type="Proteomes" id="UP000308886">
    <property type="component" value="Unassembled WGS sequence"/>
</dbReference>
<evidence type="ECO:0000313" key="2">
    <source>
        <dbReference type="Proteomes" id="UP000308886"/>
    </source>
</evidence>
<reference evidence="1" key="1">
    <citation type="submission" date="2019-04" db="EMBL/GenBank/DDBJ databases">
        <title>Microbes associate with the intestines of laboratory mice.</title>
        <authorList>
            <person name="Navarre W."/>
            <person name="Wong E."/>
            <person name="Huang K."/>
            <person name="Tropini C."/>
            <person name="Ng K."/>
            <person name="Yu B."/>
        </authorList>
    </citation>
    <scope>NUCLEOTIDE SEQUENCE</scope>
    <source>
        <strain evidence="1">NM73_A23</strain>
    </source>
</reference>
<evidence type="ECO:0000313" key="1">
    <source>
        <dbReference type="EMBL" id="TGX83969.1"/>
    </source>
</evidence>
<organism evidence="1 2">
    <name type="scientific">Palleniella muris</name>
    <dbReference type="NCBI Taxonomy" id="3038145"/>
    <lineage>
        <taxon>Bacteria</taxon>
        <taxon>Pseudomonadati</taxon>
        <taxon>Bacteroidota</taxon>
        <taxon>Bacteroidia</taxon>
        <taxon>Bacteroidales</taxon>
        <taxon>Prevotellaceae</taxon>
        <taxon>Palleniella</taxon>
    </lineage>
</organism>
<keyword evidence="2" id="KW-1185">Reference proteome</keyword>
<accession>A0AC61QTW6</accession>
<proteinExistence type="predicted"/>
<dbReference type="EMBL" id="SRZC01000002">
    <property type="protein sequence ID" value="TGX83969.1"/>
    <property type="molecule type" value="Genomic_DNA"/>
</dbReference>
<comment type="caution">
    <text evidence="1">The sequence shown here is derived from an EMBL/GenBank/DDBJ whole genome shotgun (WGS) entry which is preliminary data.</text>
</comment>
<protein>
    <submittedName>
        <fullName evidence="1">Uncharacterized protein</fullName>
    </submittedName>
</protein>